<feature type="domain" description="YdbS-like PH" evidence="2">
    <location>
        <begin position="65"/>
        <end position="143"/>
    </location>
</feature>
<dbReference type="RefSeq" id="WP_025292075.1">
    <property type="nucleotide sequence ID" value="NZ_CP006644.1"/>
</dbReference>
<feature type="transmembrane region" description="Helical" evidence="1">
    <location>
        <begin position="41"/>
        <end position="63"/>
    </location>
</feature>
<keyword evidence="1" id="KW-0812">Transmembrane</keyword>
<feature type="transmembrane region" description="Helical" evidence="1">
    <location>
        <begin position="229"/>
        <end position="251"/>
    </location>
</feature>
<dbReference type="PANTHER" id="PTHR34473">
    <property type="entry name" value="UPF0699 TRANSMEMBRANE PROTEIN YDBS"/>
    <property type="match status" value="1"/>
</dbReference>
<dbReference type="InterPro" id="IPR005182">
    <property type="entry name" value="YdbS-like_PH"/>
</dbReference>
<dbReference type="EMBL" id="CP006644">
    <property type="protein sequence ID" value="AHE53848.1"/>
    <property type="molecule type" value="Genomic_DNA"/>
</dbReference>
<dbReference type="STRING" id="1123269.NX02_10655"/>
<organism evidence="3 4">
    <name type="scientific">Sphingomonas sanxanigenens DSM 19645 = NX02</name>
    <dbReference type="NCBI Taxonomy" id="1123269"/>
    <lineage>
        <taxon>Bacteria</taxon>
        <taxon>Pseudomonadati</taxon>
        <taxon>Pseudomonadota</taxon>
        <taxon>Alphaproteobacteria</taxon>
        <taxon>Sphingomonadales</taxon>
        <taxon>Sphingomonadaceae</taxon>
        <taxon>Sphingomonas</taxon>
    </lineage>
</organism>
<evidence type="ECO:0000256" key="1">
    <source>
        <dbReference type="SAM" id="Phobius"/>
    </source>
</evidence>
<accession>W0AC09</accession>
<dbReference type="Proteomes" id="UP000018851">
    <property type="component" value="Chromosome"/>
</dbReference>
<dbReference type="InterPro" id="IPR014529">
    <property type="entry name" value="UCP026631"/>
</dbReference>
<gene>
    <name evidence="3" type="ORF">NX02_10655</name>
</gene>
<keyword evidence="1" id="KW-0472">Membrane</keyword>
<proteinExistence type="predicted"/>
<evidence type="ECO:0000259" key="2">
    <source>
        <dbReference type="Pfam" id="PF03703"/>
    </source>
</evidence>
<dbReference type="HOGENOM" id="CLU_024617_0_1_5"/>
<name>W0AC09_9SPHN</name>
<feature type="transmembrane region" description="Helical" evidence="1">
    <location>
        <begin position="12"/>
        <end position="35"/>
    </location>
</feature>
<reference evidence="3 4" key="1">
    <citation type="submission" date="2013-07" db="EMBL/GenBank/DDBJ databases">
        <title>Completed genome of Sphingomonas sanxanigenens NX02.</title>
        <authorList>
            <person name="Ma T."/>
            <person name="Huang H."/>
            <person name="Wu M."/>
            <person name="Li X."/>
            <person name="Li G."/>
        </authorList>
    </citation>
    <scope>NUCLEOTIDE SEQUENCE [LARGE SCALE GENOMIC DNA]</scope>
    <source>
        <strain evidence="3 4">NX02</strain>
    </source>
</reference>
<dbReference type="AlphaFoldDB" id="W0AC09"/>
<evidence type="ECO:0000313" key="3">
    <source>
        <dbReference type="EMBL" id="AHE53848.1"/>
    </source>
</evidence>
<feature type="transmembrane region" description="Helical" evidence="1">
    <location>
        <begin position="173"/>
        <end position="196"/>
    </location>
</feature>
<dbReference type="eggNOG" id="COG3428">
    <property type="taxonomic scope" value="Bacteria"/>
</dbReference>
<feature type="transmembrane region" description="Helical" evidence="1">
    <location>
        <begin position="357"/>
        <end position="375"/>
    </location>
</feature>
<keyword evidence="1" id="KW-1133">Transmembrane helix</keyword>
<dbReference type="OrthoDB" id="8481729at2"/>
<dbReference type="Pfam" id="PF03703">
    <property type="entry name" value="bPH_2"/>
    <property type="match status" value="2"/>
</dbReference>
<dbReference type="PIRSF" id="PIRSF026631">
    <property type="entry name" value="UCP026631"/>
    <property type="match status" value="1"/>
</dbReference>
<dbReference type="KEGG" id="ssan:NX02_10655"/>
<feature type="transmembrane region" description="Helical" evidence="1">
    <location>
        <begin position="381"/>
        <end position="398"/>
    </location>
</feature>
<dbReference type="PANTHER" id="PTHR34473:SF2">
    <property type="entry name" value="UPF0699 TRANSMEMBRANE PROTEIN YDBT"/>
    <property type="match status" value="1"/>
</dbReference>
<protein>
    <recommendedName>
        <fullName evidence="2">YdbS-like PH domain-containing protein</fullName>
    </recommendedName>
</protein>
<sequence length="487" mass="53140">MSMDDVADRRLHPGTALIGFIKGLPQMVVILPLIATRASGLGWHMLLPIAAGAAALLAVLAWLRWRQFRYGIGADGLVIEHGMIGRTRRTIPFDRIQDVDIERRPLHRLFGLARVRVETGAAGRDEGVLDSVSLAEADRLRAAIRAARDGGAVSSPGVIAVERKRDAIFAMRLPRVLLLGAFNFSLVYIAAIFAALNTLDNFLPFDLDDPELYLDAARDRATAGLLTPLLAVAVVMVAVLLGVVAGVARALSREYGFRLLAEDGGFRRERGLFTRSEVVIPARRVQLGVVESGPIRAAAGWSALLLQTLGEGGKADGGRQAAAPLAGNTEIAAVLATSRLLRLPAPGVLQPVSRRHIWRALGPRIGLPLIAILVAGLFQPWVWSALVLVALGAVLIVLERRRHRYRLDGDMLFIQRGWWRRRLWLVPVKRIQLVELRRGWLQRRLGLASVVADVAGGTMLSNPIVEDLREVDAGALFDALREAALRR</sequence>
<evidence type="ECO:0000313" key="4">
    <source>
        <dbReference type="Proteomes" id="UP000018851"/>
    </source>
</evidence>
<dbReference type="PATRIC" id="fig|1123269.5.peg.2068"/>
<feature type="domain" description="YdbS-like PH" evidence="2">
    <location>
        <begin position="401"/>
        <end position="478"/>
    </location>
</feature>
<keyword evidence="4" id="KW-1185">Reference proteome</keyword>